<dbReference type="GO" id="GO:0003700">
    <property type="term" value="F:DNA-binding transcription factor activity"/>
    <property type="evidence" value="ECO:0007669"/>
    <property type="project" value="InterPro"/>
</dbReference>
<organism evidence="5 6">
    <name type="scientific">Bifidobacterium adolescentis (strain ATCC 15703 / DSM 20083 / NCTC 11814 / E194a)</name>
    <dbReference type="NCBI Taxonomy" id="367928"/>
    <lineage>
        <taxon>Bacteria</taxon>
        <taxon>Bacillati</taxon>
        <taxon>Actinomycetota</taxon>
        <taxon>Actinomycetes</taxon>
        <taxon>Bifidobacteriales</taxon>
        <taxon>Bifidobacteriaceae</taxon>
        <taxon>Bifidobacterium</taxon>
    </lineage>
</organism>
<gene>
    <name evidence="5" type="ordered locus">BAD_0905</name>
</gene>
<feature type="domain" description="HTH gntR-type" evidence="4">
    <location>
        <begin position="65"/>
        <end position="133"/>
    </location>
</feature>
<dbReference type="CDD" id="cd07377">
    <property type="entry name" value="WHTH_GntR"/>
    <property type="match status" value="1"/>
</dbReference>
<dbReference type="EMBL" id="AP009256">
    <property type="protein sequence ID" value="BAF39686.1"/>
    <property type="molecule type" value="Genomic_DNA"/>
</dbReference>
<accession>A1A1V3</accession>
<dbReference type="AlphaFoldDB" id="A1A1V3"/>
<keyword evidence="3" id="KW-0804">Transcription</keyword>
<dbReference type="GO" id="GO:0003677">
    <property type="term" value="F:DNA binding"/>
    <property type="evidence" value="ECO:0007669"/>
    <property type="project" value="UniProtKB-KW"/>
</dbReference>
<keyword evidence="2" id="KW-0238">DNA-binding</keyword>
<name>A1A1V3_BIFAA</name>
<dbReference type="InterPro" id="IPR000524">
    <property type="entry name" value="Tscrpt_reg_HTH_GntR"/>
</dbReference>
<evidence type="ECO:0000256" key="1">
    <source>
        <dbReference type="ARBA" id="ARBA00023015"/>
    </source>
</evidence>
<keyword evidence="6" id="KW-1185">Reference proteome</keyword>
<dbReference type="STRING" id="367928.BAD_0905"/>
<evidence type="ECO:0000313" key="6">
    <source>
        <dbReference type="Proteomes" id="UP000008702"/>
    </source>
</evidence>
<evidence type="ECO:0000256" key="3">
    <source>
        <dbReference type="ARBA" id="ARBA00023163"/>
    </source>
</evidence>
<sequence>MFRMAEYQGFQLRPCCYRSYNNSMAKSVLLLYIAVEQFAYTVRSGYISLAERDTVKLNISSASGKPIYEQIEDQIRAAIMSGELQTGEALPSLRKLAKELHISVLTIARAYSELADEGLVENVQGKGTFVLAHGNELMKERARERIMDVFRQTVTAAKAADISLLDLLGMFEKAYREQS</sequence>
<dbReference type="SMART" id="SM00345">
    <property type="entry name" value="HTH_GNTR"/>
    <property type="match status" value="1"/>
</dbReference>
<evidence type="ECO:0000259" key="4">
    <source>
        <dbReference type="PROSITE" id="PS50949"/>
    </source>
</evidence>
<dbReference type="PANTHER" id="PTHR38445">
    <property type="entry name" value="HTH-TYPE TRANSCRIPTIONAL REPRESSOR YTRA"/>
    <property type="match status" value="1"/>
</dbReference>
<dbReference type="InterPro" id="IPR036388">
    <property type="entry name" value="WH-like_DNA-bd_sf"/>
</dbReference>
<dbReference type="HOGENOM" id="CLU_017584_10_4_11"/>
<dbReference type="Gene3D" id="1.10.10.10">
    <property type="entry name" value="Winged helix-like DNA-binding domain superfamily/Winged helix DNA-binding domain"/>
    <property type="match status" value="1"/>
</dbReference>
<dbReference type="KEGG" id="bad:BAD_0905"/>
<dbReference type="Proteomes" id="UP000008702">
    <property type="component" value="Chromosome"/>
</dbReference>
<dbReference type="PROSITE" id="PS50949">
    <property type="entry name" value="HTH_GNTR"/>
    <property type="match status" value="1"/>
</dbReference>
<dbReference type="PANTHER" id="PTHR38445:SF7">
    <property type="entry name" value="GNTR-FAMILY TRANSCRIPTIONAL REGULATOR"/>
    <property type="match status" value="1"/>
</dbReference>
<proteinExistence type="predicted"/>
<keyword evidence="1" id="KW-0805">Transcription regulation</keyword>
<dbReference type="InterPro" id="IPR036390">
    <property type="entry name" value="WH_DNA-bd_sf"/>
</dbReference>
<dbReference type="Pfam" id="PF00392">
    <property type="entry name" value="GntR"/>
    <property type="match status" value="1"/>
</dbReference>
<dbReference type="SUPFAM" id="SSF46785">
    <property type="entry name" value="Winged helix' DNA-binding domain"/>
    <property type="match status" value="1"/>
</dbReference>
<reference evidence="5 6" key="1">
    <citation type="submission" date="2006-12" db="EMBL/GenBank/DDBJ databases">
        <title>Bifidobacterium adolescentis complete genome sequence.</title>
        <authorList>
            <person name="Suzuki T."/>
            <person name="Tsuda Y."/>
            <person name="Kanou N."/>
            <person name="Inoue T."/>
            <person name="Kumazaki K."/>
            <person name="Nagano S."/>
            <person name="Hirai S."/>
            <person name="Tanaka K."/>
            <person name="Watanabe K."/>
        </authorList>
    </citation>
    <scope>NUCLEOTIDE SEQUENCE [LARGE SCALE GENOMIC DNA]</scope>
    <source>
        <strain evidence="6">ATCC 15703 / DSM 20083 / NCTC 11814 / E194a</strain>
    </source>
</reference>
<evidence type="ECO:0000256" key="2">
    <source>
        <dbReference type="ARBA" id="ARBA00023125"/>
    </source>
</evidence>
<protein>
    <submittedName>
        <fullName evidence="5">Possible GntR-family transcriptional regulator</fullName>
    </submittedName>
</protein>
<evidence type="ECO:0000313" key="5">
    <source>
        <dbReference type="EMBL" id="BAF39686.1"/>
    </source>
</evidence>